<keyword evidence="6" id="KW-1003">Cell membrane</keyword>
<evidence type="ECO:0000259" key="15">
    <source>
        <dbReference type="Pfam" id="PF02910"/>
    </source>
</evidence>
<dbReference type="NCBIfam" id="TIGR01811">
    <property type="entry name" value="sdhA_Bsu"/>
    <property type="match status" value="1"/>
</dbReference>
<dbReference type="GO" id="GO:0005886">
    <property type="term" value="C:plasma membrane"/>
    <property type="evidence" value="ECO:0007669"/>
    <property type="project" value="UniProtKB-SubCell"/>
</dbReference>
<evidence type="ECO:0000256" key="9">
    <source>
        <dbReference type="ARBA" id="ARBA00022982"/>
    </source>
</evidence>
<organism evidence="16 17">
    <name type="scientific">Myroides pelagicus</name>
    <dbReference type="NCBI Taxonomy" id="270914"/>
    <lineage>
        <taxon>Bacteria</taxon>
        <taxon>Pseudomonadati</taxon>
        <taxon>Bacteroidota</taxon>
        <taxon>Flavobacteriia</taxon>
        <taxon>Flavobacteriales</taxon>
        <taxon>Flavobacteriaceae</taxon>
        <taxon>Myroides</taxon>
    </lineage>
</organism>
<evidence type="ECO:0000256" key="2">
    <source>
        <dbReference type="ARBA" id="ARBA00004413"/>
    </source>
</evidence>
<evidence type="ECO:0000259" key="14">
    <source>
        <dbReference type="Pfam" id="PF00890"/>
    </source>
</evidence>
<evidence type="ECO:0000256" key="11">
    <source>
        <dbReference type="ARBA" id="ARBA00023136"/>
    </source>
</evidence>
<dbReference type="Proteomes" id="UP000488936">
    <property type="component" value="Unassembled WGS sequence"/>
</dbReference>
<evidence type="ECO:0000256" key="12">
    <source>
        <dbReference type="ARBA" id="ARBA00049220"/>
    </source>
</evidence>
<keyword evidence="17" id="KW-1185">Reference proteome</keyword>
<name>A0A7K1GNF7_9FLAO</name>
<evidence type="ECO:0000256" key="8">
    <source>
        <dbReference type="ARBA" id="ARBA00022827"/>
    </source>
</evidence>
<dbReference type="FunFam" id="3.50.50.60:FF:000009">
    <property type="entry name" value="Succinate dehydrogenase flavoprotein subunit"/>
    <property type="match status" value="1"/>
</dbReference>
<dbReference type="AlphaFoldDB" id="A0A7K1GNF7"/>
<accession>A0A7K1GNF7</accession>
<dbReference type="GO" id="GO:0050660">
    <property type="term" value="F:flavin adenine dinucleotide binding"/>
    <property type="evidence" value="ECO:0007669"/>
    <property type="project" value="TreeGrafter"/>
</dbReference>
<evidence type="ECO:0000256" key="13">
    <source>
        <dbReference type="PIRSR" id="PIRSR630664-50"/>
    </source>
</evidence>
<evidence type="ECO:0000256" key="4">
    <source>
        <dbReference type="ARBA" id="ARBA00012792"/>
    </source>
</evidence>
<dbReference type="FunFam" id="3.90.700.10:FF:000006">
    <property type="entry name" value="Succinate dehydrogenase flavoprotein subunit"/>
    <property type="match status" value="1"/>
</dbReference>
<dbReference type="NCBIfam" id="NF005749">
    <property type="entry name" value="PRK07573.1"/>
    <property type="match status" value="1"/>
</dbReference>
<keyword evidence="11" id="KW-0472">Membrane</keyword>
<comment type="catalytic activity">
    <reaction evidence="12">
        <text>a quinone + succinate = fumarate + a quinol</text>
        <dbReference type="Rhea" id="RHEA:40523"/>
        <dbReference type="ChEBI" id="CHEBI:24646"/>
        <dbReference type="ChEBI" id="CHEBI:29806"/>
        <dbReference type="ChEBI" id="CHEBI:30031"/>
        <dbReference type="ChEBI" id="CHEBI:132124"/>
        <dbReference type="EC" id="1.3.5.1"/>
    </reaction>
</comment>
<evidence type="ECO:0000256" key="1">
    <source>
        <dbReference type="ARBA" id="ARBA00001974"/>
    </source>
</evidence>
<dbReference type="Gene3D" id="3.90.700.10">
    <property type="entry name" value="Succinate dehydrogenase/fumarate reductase flavoprotein, catalytic domain"/>
    <property type="match status" value="1"/>
</dbReference>
<feature type="domain" description="Fumarate reductase/succinate dehydrogenase flavoprotein-like C-terminal" evidence="15">
    <location>
        <begin position="503"/>
        <end position="638"/>
    </location>
</feature>
<keyword evidence="10 16" id="KW-0560">Oxidoreductase</keyword>
<dbReference type="InterPro" id="IPR037099">
    <property type="entry name" value="Fum_R/Succ_DH_flav-like_C_sf"/>
</dbReference>
<dbReference type="PANTHER" id="PTHR11632">
    <property type="entry name" value="SUCCINATE DEHYDROGENASE 2 FLAVOPROTEIN SUBUNIT"/>
    <property type="match status" value="1"/>
</dbReference>
<dbReference type="InterPro" id="IPR011280">
    <property type="entry name" value="Succ_DH/Fum_Rdt_flav_su"/>
</dbReference>
<dbReference type="SUPFAM" id="SSF56425">
    <property type="entry name" value="Succinate dehydrogenase/fumarate reductase flavoprotein, catalytic domain"/>
    <property type="match status" value="1"/>
</dbReference>
<dbReference type="GO" id="GO:0008177">
    <property type="term" value="F:succinate dehydrogenase (quinone) activity"/>
    <property type="evidence" value="ECO:0007669"/>
    <property type="project" value="UniProtKB-EC"/>
</dbReference>
<dbReference type="RefSeq" id="WP_155036427.1">
    <property type="nucleotide sequence ID" value="NZ_JBHTIG010000029.1"/>
</dbReference>
<dbReference type="SUPFAM" id="SSF46977">
    <property type="entry name" value="Succinate dehydrogenase/fumarate reductase flavoprotein C-terminal domain"/>
    <property type="match status" value="1"/>
</dbReference>
<dbReference type="PRINTS" id="PR00368">
    <property type="entry name" value="FADPNR"/>
</dbReference>
<dbReference type="Pfam" id="PF00890">
    <property type="entry name" value="FAD_binding_2"/>
    <property type="match status" value="1"/>
</dbReference>
<evidence type="ECO:0000256" key="3">
    <source>
        <dbReference type="ARBA" id="ARBA00008040"/>
    </source>
</evidence>
<comment type="caution">
    <text evidence="16">The sequence shown here is derived from an EMBL/GenBank/DDBJ whole genome shotgun (WGS) entry which is preliminary data.</text>
</comment>
<feature type="domain" description="FAD-dependent oxidoreductase 2 FAD-binding" evidence="14">
    <location>
        <begin position="35"/>
        <end position="441"/>
    </location>
</feature>
<dbReference type="InterPro" id="IPR027477">
    <property type="entry name" value="Succ_DH/fumarate_Rdtase_cat_sf"/>
</dbReference>
<dbReference type="OrthoDB" id="9806724at2"/>
<feature type="active site" description="Proton acceptor" evidence="13">
    <location>
        <position position="330"/>
    </location>
</feature>
<dbReference type="InterPro" id="IPR030664">
    <property type="entry name" value="SdhA/FrdA/AprA"/>
</dbReference>
<comment type="cofactor">
    <cofactor evidence="1">
        <name>FAD</name>
        <dbReference type="ChEBI" id="CHEBI:57692"/>
    </cofactor>
</comment>
<proteinExistence type="inferred from homology"/>
<dbReference type="GO" id="GO:0009061">
    <property type="term" value="P:anaerobic respiration"/>
    <property type="evidence" value="ECO:0007669"/>
    <property type="project" value="TreeGrafter"/>
</dbReference>
<evidence type="ECO:0000313" key="16">
    <source>
        <dbReference type="EMBL" id="MTH30442.1"/>
    </source>
</evidence>
<evidence type="ECO:0000256" key="6">
    <source>
        <dbReference type="ARBA" id="ARBA00022475"/>
    </source>
</evidence>
<keyword evidence="5" id="KW-0813">Transport</keyword>
<sequence length="639" mass="71032">MKLDAKIPQGSLEDKWSNYKKTARLVNPANRKKLDVIVIGTGLAGSSIAASLGEMGYNVKSFCFQDTPRRAHSVAAQGGVNAAKNYKNDGDSIYRMFVDTLKGGDFRAREANVYRLAECSVNLIDQAVAQGVPFGREYGGYLNNRSFGGVQVSRTFYARGQTGQQLLLGTYQALMRQVDKKTVKLYSSHEMLDLVTIDGKARGVIVRNLETGEIERHAAHAVVLATGGFGKIYYLSTLAMGCNGSAIWRAHKKGAFFASPSWTQIHPTSLPQSGGYQSKLTLMSESLRNDGRIWVPKKADDNRVANDIPEEERDYYLERRYPAFGNLAPRDISSRAAKERIDAGHGVGALKNAVYLDFSKAIREQGQAKIAEKYGNLFTMYEKITGINAYKEPMMISPAAHFSMGGLWVDYELMTTIPGLFALGEANFADHGANRLGANSLLQASVDGYFIAPYTIANYLADQIRVGAIASDDPAFDKAEKEVKDKLDALLAIKGTKTVDYFHKSLGKLLYDYCGLARTKEGLEYAIVEIKKLRDEFYKDVKIPGDSKTMNAELEKAGRVADYLEIGVLMCYDALTREESCGAHFREEYQTEDGEAKRNDEDYQFISAWEWPGSLDAEPILNKEELKFEFVKPTIRSYK</sequence>
<dbReference type="PANTHER" id="PTHR11632:SF53">
    <property type="entry name" value="SUCCINATE DEHYDROGENASE FLAVOPROTEIN SUBUNIT"/>
    <property type="match status" value="1"/>
</dbReference>
<dbReference type="Gene3D" id="3.50.50.60">
    <property type="entry name" value="FAD/NAD(P)-binding domain"/>
    <property type="match status" value="1"/>
</dbReference>
<dbReference type="InterPro" id="IPR036188">
    <property type="entry name" value="FAD/NAD-bd_sf"/>
</dbReference>
<keyword evidence="8" id="KW-0274">FAD</keyword>
<dbReference type="InterPro" id="IPR015939">
    <property type="entry name" value="Fum_Rdtase/Succ_DH_flav-like_C"/>
</dbReference>
<keyword evidence="7" id="KW-0285">Flavoprotein</keyword>
<keyword evidence="9" id="KW-0249">Electron transport</keyword>
<dbReference type="Pfam" id="PF02910">
    <property type="entry name" value="Succ_DH_flav_C"/>
    <property type="match status" value="1"/>
</dbReference>
<dbReference type="EC" id="1.3.5.1" evidence="4"/>
<dbReference type="InterPro" id="IPR003953">
    <property type="entry name" value="FAD-dep_OxRdtase_2_FAD-bd"/>
</dbReference>
<reference evidence="16 17" key="1">
    <citation type="journal article" date="2006" name="Int. J. Syst. Evol. Microbiol.">
        <title>Myroides pelagicus sp. nov., isolated from seawater in Thailand.</title>
        <authorList>
            <person name="Yoon J."/>
            <person name="Maneerat S."/>
            <person name="Kawai F."/>
            <person name="Yokota A."/>
        </authorList>
    </citation>
    <scope>NUCLEOTIDE SEQUENCE [LARGE SCALE GENOMIC DNA]</scope>
    <source>
        <strain evidence="16 17">SM1T</strain>
    </source>
</reference>
<dbReference type="FunFam" id="1.20.58.100:FF:000003">
    <property type="entry name" value="Succinate dehydrogenase flavoprotein subunit"/>
    <property type="match status" value="1"/>
</dbReference>
<protein>
    <recommendedName>
        <fullName evidence="4">succinate dehydrogenase</fullName>
        <ecNumber evidence="4">1.3.5.1</ecNumber>
    </recommendedName>
</protein>
<dbReference type="EMBL" id="WMJY01000026">
    <property type="protein sequence ID" value="MTH30442.1"/>
    <property type="molecule type" value="Genomic_DNA"/>
</dbReference>
<comment type="similarity">
    <text evidence="3">Belongs to the FAD-dependent oxidoreductase 2 family. FRD/SDH subfamily.</text>
</comment>
<evidence type="ECO:0000256" key="10">
    <source>
        <dbReference type="ARBA" id="ARBA00023002"/>
    </source>
</evidence>
<dbReference type="SUPFAM" id="SSF51905">
    <property type="entry name" value="FAD/NAD(P)-binding domain"/>
    <property type="match status" value="1"/>
</dbReference>
<gene>
    <name evidence="16" type="primary">sdhA</name>
    <name evidence="16" type="ORF">GJV77_11095</name>
</gene>
<dbReference type="GO" id="GO:0009055">
    <property type="term" value="F:electron transfer activity"/>
    <property type="evidence" value="ECO:0007669"/>
    <property type="project" value="TreeGrafter"/>
</dbReference>
<comment type="subcellular location">
    <subcellularLocation>
        <location evidence="2">Cell membrane</location>
        <topology evidence="2">Peripheral membrane protein</topology>
        <orientation evidence="2">Cytoplasmic side</orientation>
    </subcellularLocation>
</comment>
<evidence type="ECO:0000256" key="5">
    <source>
        <dbReference type="ARBA" id="ARBA00022448"/>
    </source>
</evidence>
<dbReference type="Gene3D" id="1.20.58.100">
    <property type="entry name" value="Fumarate reductase/succinate dehydrogenase flavoprotein-like, C-terminal domain"/>
    <property type="match status" value="1"/>
</dbReference>
<evidence type="ECO:0000313" key="17">
    <source>
        <dbReference type="Proteomes" id="UP000488936"/>
    </source>
</evidence>
<evidence type="ECO:0000256" key="7">
    <source>
        <dbReference type="ARBA" id="ARBA00022630"/>
    </source>
</evidence>